<evidence type="ECO:0000256" key="8">
    <source>
        <dbReference type="ARBA" id="ARBA00046200"/>
    </source>
</evidence>
<comment type="function">
    <text evidence="8">Endogenous F(1)F(o)-ATPase inhibitor limiting ATP depletion when the mitochondrial membrane potential falls below a threshold and the F(1)F(o)-ATP synthase starts hydrolyzing ATP to pump protons out of the mitochondrial matrix. Required to avoid the consumption of cellular ATP when the F(1)F(o)-ATP synthase enzyme acts as an ATP hydrolase. Indirectly acts as a regulator of heme synthesis in erythroid tissues: regulates heme synthesis by modulating the mitochondrial pH and redox potential, allowing FECH to efficiently catalyze the incorporation of iron into protoporphyrin IX to produce heme.</text>
</comment>
<protein>
    <recommendedName>
        <fullName evidence="3 9">ATPase inhibitor, mitochondrial</fullName>
    </recommendedName>
    <alternativeName>
        <fullName evidence="9">ATP synthase F1 subunit epsilon</fullName>
    </alternativeName>
</protein>
<evidence type="ECO:0000256" key="1">
    <source>
        <dbReference type="ARBA" id="ARBA00004173"/>
    </source>
</evidence>
<reference evidence="12" key="1">
    <citation type="submission" date="2025-08" db="UniProtKB">
        <authorList>
            <consortium name="Ensembl"/>
        </authorList>
    </citation>
    <scope>IDENTIFICATION</scope>
</reference>
<sequence length="106" mass="12103">MAVSVLAVRSRLGMWGVKAVQARGFGSDQSEHTDRSAGSIREAGGAFGKREQAEEDRYFRAQAKEQLAALKKHHEDEIGHHKKEIERLQKEIERHKQKIKILKQDD</sequence>
<evidence type="ECO:0000256" key="10">
    <source>
        <dbReference type="SAM" id="Coils"/>
    </source>
</evidence>
<dbReference type="GO" id="GO:0043532">
    <property type="term" value="F:angiostatin binding"/>
    <property type="evidence" value="ECO:0007669"/>
    <property type="project" value="Ensembl"/>
</dbReference>
<proteinExistence type="inferred from homology"/>
<evidence type="ECO:0000256" key="9">
    <source>
        <dbReference type="RuleBase" id="RU368087"/>
    </source>
</evidence>
<dbReference type="GO" id="GO:1903052">
    <property type="term" value="P:positive regulation of proteolysis involved in protein catabolic process"/>
    <property type="evidence" value="ECO:0007669"/>
    <property type="project" value="Ensembl"/>
</dbReference>
<dbReference type="GO" id="GO:1903214">
    <property type="term" value="P:regulation of protein targeting to mitochondrion"/>
    <property type="evidence" value="ECO:0007669"/>
    <property type="project" value="Ensembl"/>
</dbReference>
<dbReference type="GO" id="GO:0140260">
    <property type="term" value="F:mitochondrial proton-transporting ATP synthase complex binding"/>
    <property type="evidence" value="ECO:0007669"/>
    <property type="project" value="Ensembl"/>
</dbReference>
<dbReference type="GO" id="GO:0030218">
    <property type="term" value="P:erythrocyte differentiation"/>
    <property type="evidence" value="ECO:0007669"/>
    <property type="project" value="Ensembl"/>
</dbReference>
<dbReference type="Pfam" id="PF04568">
    <property type="entry name" value="IATP"/>
    <property type="match status" value="1"/>
</dbReference>
<comment type="similarity">
    <text evidence="2 9">Belongs to the ATPase inhibitor family.</text>
</comment>
<dbReference type="InterPro" id="IPR007648">
    <property type="entry name" value="ATPase_inhibitor_mt"/>
</dbReference>
<gene>
    <name evidence="12" type="primary">ATP5IF1</name>
</gene>
<dbReference type="GO" id="GO:0042030">
    <property type="term" value="F:ATPase inhibitor activity"/>
    <property type="evidence" value="ECO:0007669"/>
    <property type="project" value="UniProtKB-UniRule"/>
</dbReference>
<dbReference type="Gene3D" id="1.20.5.500">
    <property type="entry name" value="Single helix bin"/>
    <property type="match status" value="2"/>
</dbReference>
<dbReference type="GO" id="GO:0009986">
    <property type="term" value="C:cell surface"/>
    <property type="evidence" value="ECO:0007669"/>
    <property type="project" value="Ensembl"/>
</dbReference>
<name>A0A2K6GYY1_PROCO</name>
<dbReference type="CTD" id="93974"/>
<dbReference type="GO" id="GO:0051882">
    <property type="term" value="P:mitochondrial depolarization"/>
    <property type="evidence" value="ECO:0007669"/>
    <property type="project" value="Ensembl"/>
</dbReference>
<dbReference type="GeneTree" id="ENSGT00390000006264"/>
<dbReference type="KEGG" id="pcoq:105811665"/>
<evidence type="ECO:0000256" key="5">
    <source>
        <dbReference type="ARBA" id="ARBA00023054"/>
    </source>
</evidence>
<keyword evidence="6 9" id="KW-0496">Mitochondrion</keyword>
<keyword evidence="5 10" id="KW-0175">Coiled coil</keyword>
<evidence type="ECO:0000256" key="11">
    <source>
        <dbReference type="SAM" id="MobiDB-lite"/>
    </source>
</evidence>
<feature type="region of interest" description="Disordered" evidence="11">
    <location>
        <begin position="24"/>
        <end position="54"/>
    </location>
</feature>
<dbReference type="PANTHER" id="PTHR48417:SF1">
    <property type="entry name" value="ATP SYNTHASE F1 SUBUNIT EPSILON"/>
    <property type="match status" value="1"/>
</dbReference>
<feature type="coiled-coil region" evidence="10">
    <location>
        <begin position="71"/>
        <end position="105"/>
    </location>
</feature>
<dbReference type="FunFam" id="1.20.5.500:FF:000003">
    <property type="entry name" value="ATPase inhibitor B, mitochondrial"/>
    <property type="match status" value="1"/>
</dbReference>
<dbReference type="Proteomes" id="UP000233160">
    <property type="component" value="Unassembled WGS sequence"/>
</dbReference>
<dbReference type="GO" id="GO:0006783">
    <property type="term" value="P:heme biosynthetic process"/>
    <property type="evidence" value="ECO:0007669"/>
    <property type="project" value="Ensembl"/>
</dbReference>
<evidence type="ECO:0000313" key="12">
    <source>
        <dbReference type="Ensembl" id="ENSPCOP00000031399.1"/>
    </source>
</evidence>
<evidence type="ECO:0000256" key="4">
    <source>
        <dbReference type="ARBA" id="ARBA00022946"/>
    </source>
</evidence>
<dbReference type="GO" id="GO:1901030">
    <property type="term" value="P:positive regulation of mitochondrial outer membrane permeabilization involved in apoptotic signaling pathway"/>
    <property type="evidence" value="ECO:0007669"/>
    <property type="project" value="Ensembl"/>
</dbReference>
<comment type="subcellular location">
    <subcellularLocation>
        <location evidence="1 9">Mitochondrion</location>
    </subcellularLocation>
</comment>
<dbReference type="GO" id="GO:1905091">
    <property type="term" value="P:positive regulation of type 2 mitophagy"/>
    <property type="evidence" value="ECO:0007669"/>
    <property type="project" value="Ensembl"/>
</dbReference>
<comment type="subunit">
    <text evidence="7 9">Homodimer; represents the active form and is present at a pH value below 6.5. Homotetramer; represents the inactive form and is present at a pH value above 7.0.</text>
</comment>
<dbReference type="GO" id="GO:0005739">
    <property type="term" value="C:mitochondrion"/>
    <property type="evidence" value="ECO:0007669"/>
    <property type="project" value="UniProtKB-SubCell"/>
</dbReference>
<evidence type="ECO:0000256" key="6">
    <source>
        <dbReference type="ARBA" id="ARBA00023128"/>
    </source>
</evidence>
<evidence type="ECO:0000313" key="13">
    <source>
        <dbReference type="Proteomes" id="UP000233160"/>
    </source>
</evidence>
<comment type="domain">
    <text evidence="9">Forms an alpha-helical dimer with monomers associated via an antiparallel alpha-helical coiled coil, leaving each N-terminal inhibitory region accessible for interaction with an F1 catalytic domain. The inhibitory N-terminal region binds the alpha(ADP-bound)-beta(ADP-bound) (ATP5F1A-ATP5F1B) interface of F1-ATPase, and also contact the central gamma subunit (ATP5F1C). This dimeric state is favored by pH values below 7.0, and at higher values the dimers associate to form inactive homotetramer, where the inhibitory region is occluded, masking its inhibitory activity.</text>
</comment>
<evidence type="ECO:0000256" key="3">
    <source>
        <dbReference type="ARBA" id="ARBA00019626"/>
    </source>
</evidence>
<organism evidence="12 13">
    <name type="scientific">Propithecus coquereli</name>
    <name type="common">Coquerel's sifaka</name>
    <name type="synonym">Propithecus verreauxi coquereli</name>
    <dbReference type="NCBI Taxonomy" id="379532"/>
    <lineage>
        <taxon>Eukaryota</taxon>
        <taxon>Metazoa</taxon>
        <taxon>Chordata</taxon>
        <taxon>Craniata</taxon>
        <taxon>Vertebrata</taxon>
        <taxon>Euteleostomi</taxon>
        <taxon>Mammalia</taxon>
        <taxon>Eutheria</taxon>
        <taxon>Euarchontoglires</taxon>
        <taxon>Primates</taxon>
        <taxon>Strepsirrhini</taxon>
        <taxon>Lemuriformes</taxon>
        <taxon>Indriidae</taxon>
        <taxon>Propithecus</taxon>
    </lineage>
</organism>
<dbReference type="PANTHER" id="PTHR48417">
    <property type="entry name" value="ATP SYNTHASE F1 SUBUNIT EPSILON"/>
    <property type="match status" value="1"/>
</dbReference>
<keyword evidence="4" id="KW-0809">Transit peptide</keyword>
<dbReference type="GO" id="GO:0001937">
    <property type="term" value="P:negative regulation of endothelial cell proliferation"/>
    <property type="evidence" value="ECO:0007669"/>
    <property type="project" value="Ensembl"/>
</dbReference>
<dbReference type="GO" id="GO:1903578">
    <property type="term" value="P:regulation of ATP metabolic process"/>
    <property type="evidence" value="ECO:0007669"/>
    <property type="project" value="Ensembl"/>
</dbReference>
<dbReference type="GO" id="GO:0072593">
    <property type="term" value="P:reactive oxygen species metabolic process"/>
    <property type="evidence" value="ECO:0007669"/>
    <property type="project" value="Ensembl"/>
</dbReference>
<dbReference type="STRING" id="379532.ENSPCOP00000031399"/>
<dbReference type="GO" id="GO:0051117">
    <property type="term" value="F:ATPase binding"/>
    <property type="evidence" value="ECO:0007669"/>
    <property type="project" value="Ensembl"/>
</dbReference>
<dbReference type="OMA" id="QEVDHHK"/>
<evidence type="ECO:0000256" key="2">
    <source>
        <dbReference type="ARBA" id="ARBA00010901"/>
    </source>
</evidence>
<dbReference type="SUPFAM" id="SSF64602">
    <property type="entry name" value="F1 ATPase inhibitor, IF1, C-terminal domain"/>
    <property type="match status" value="1"/>
</dbReference>
<dbReference type="OrthoDB" id="10045676at2759"/>
<dbReference type="Ensembl" id="ENSPCOT00000042354.1">
    <property type="protein sequence ID" value="ENSPCOP00000031399.1"/>
    <property type="gene ID" value="ENSPCOG00000028473.1"/>
</dbReference>
<keyword evidence="13" id="KW-1185">Reference proteome</keyword>
<evidence type="ECO:0000256" key="7">
    <source>
        <dbReference type="ARBA" id="ARBA00026043"/>
    </source>
</evidence>
<reference evidence="12" key="2">
    <citation type="submission" date="2025-09" db="UniProtKB">
        <authorList>
            <consortium name="Ensembl"/>
        </authorList>
    </citation>
    <scope>IDENTIFICATION</scope>
</reference>
<dbReference type="GeneID" id="105811665"/>
<dbReference type="FunFam" id="1.20.5.500:FF:000004">
    <property type="entry name" value="ATPase inhibitor A, mitochondrial"/>
    <property type="match status" value="1"/>
</dbReference>
<dbReference type="AlphaFoldDB" id="A0A2K6GYY1"/>
<accession>A0A2K6GYY1</accession>